<keyword evidence="8" id="KW-1185">Reference proteome</keyword>
<dbReference type="EMBL" id="CR382122">
    <property type="protein sequence ID" value="CAH02131.2"/>
    <property type="molecule type" value="Genomic_DNA"/>
</dbReference>
<comment type="subunit">
    <text evidence="6">Part of the multisubunit transport protein particle (TRAPP) complex.</text>
</comment>
<evidence type="ECO:0000256" key="1">
    <source>
        <dbReference type="ARBA" id="ARBA00022448"/>
    </source>
</evidence>
<keyword evidence="2 6" id="KW-0256">Endoplasmic reticulum</keyword>
<evidence type="ECO:0000313" key="8">
    <source>
        <dbReference type="Proteomes" id="UP000000598"/>
    </source>
</evidence>
<dbReference type="Gene3D" id="3.30.450.70">
    <property type="match status" value="1"/>
</dbReference>
<proteinExistence type="inferred from homology"/>
<dbReference type="STRING" id="284590.Q6CWF1"/>
<reference evidence="7 8" key="1">
    <citation type="journal article" date="2004" name="Nature">
        <title>Genome evolution in yeasts.</title>
        <authorList>
            <consortium name="Genolevures"/>
            <person name="Dujon B."/>
            <person name="Sherman D."/>
            <person name="Fischer G."/>
            <person name="Durrens P."/>
            <person name="Casaregola S."/>
            <person name="Lafontaine I."/>
            <person name="de Montigny J."/>
            <person name="Marck C."/>
            <person name="Neuveglise C."/>
            <person name="Talla E."/>
            <person name="Goffard N."/>
            <person name="Frangeul L."/>
            <person name="Aigle M."/>
            <person name="Anthouard V."/>
            <person name="Babour A."/>
            <person name="Barbe V."/>
            <person name="Barnay S."/>
            <person name="Blanchin S."/>
            <person name="Beckerich J.M."/>
            <person name="Beyne E."/>
            <person name="Bleykasten C."/>
            <person name="Boisrame A."/>
            <person name="Boyer J."/>
            <person name="Cattolico L."/>
            <person name="Confanioleri F."/>
            <person name="de Daruvar A."/>
            <person name="Despons L."/>
            <person name="Fabre E."/>
            <person name="Fairhead C."/>
            <person name="Ferry-Dumazet H."/>
            <person name="Groppi A."/>
            <person name="Hantraye F."/>
            <person name="Hennequin C."/>
            <person name="Jauniaux N."/>
            <person name="Joyet P."/>
            <person name="Kachouri R."/>
            <person name="Kerrest A."/>
            <person name="Koszul R."/>
            <person name="Lemaire M."/>
            <person name="Lesur I."/>
            <person name="Ma L."/>
            <person name="Muller H."/>
            <person name="Nicaud J.M."/>
            <person name="Nikolski M."/>
            <person name="Oztas S."/>
            <person name="Ozier-Kalogeropoulos O."/>
            <person name="Pellenz S."/>
            <person name="Potier S."/>
            <person name="Richard G.F."/>
            <person name="Straub M.L."/>
            <person name="Suleau A."/>
            <person name="Swennene D."/>
            <person name="Tekaia F."/>
            <person name="Wesolowski-Louvel M."/>
            <person name="Westhof E."/>
            <person name="Wirth B."/>
            <person name="Zeniou-Meyer M."/>
            <person name="Zivanovic I."/>
            <person name="Bolotin-Fukuhara M."/>
            <person name="Thierry A."/>
            <person name="Bouchier C."/>
            <person name="Caudron B."/>
            <person name="Scarpelli C."/>
            <person name="Gaillardin C."/>
            <person name="Weissenbach J."/>
            <person name="Wincker P."/>
            <person name="Souciet J.L."/>
        </authorList>
    </citation>
    <scope>NUCLEOTIDE SEQUENCE [LARGE SCALE GENOMIC DNA]</scope>
    <source>
        <strain evidence="8">ATCC 8585 / CBS 2359 / DSM 70799 / NBRC 1267 / NRRL Y-1140 / WM37</strain>
    </source>
</reference>
<evidence type="ECO:0000256" key="3">
    <source>
        <dbReference type="ARBA" id="ARBA00022892"/>
    </source>
</evidence>
<dbReference type="PaxDb" id="284590-Q6CWF1"/>
<dbReference type="SUPFAM" id="SSF64356">
    <property type="entry name" value="SNARE-like"/>
    <property type="match status" value="1"/>
</dbReference>
<dbReference type="InterPro" id="IPR007233">
    <property type="entry name" value="TRAPPC"/>
</dbReference>
<dbReference type="KEGG" id="kla:KLLA0_B04609g"/>
<dbReference type="eggNOG" id="KOG3368">
    <property type="taxonomic scope" value="Eukaryota"/>
</dbReference>
<dbReference type="HOGENOM" id="CLU_053380_4_0_1"/>
<evidence type="ECO:0000256" key="2">
    <source>
        <dbReference type="ARBA" id="ARBA00022824"/>
    </source>
</evidence>
<dbReference type="FunCoup" id="Q6CWF1">
    <property type="interactions" value="532"/>
</dbReference>
<dbReference type="AlphaFoldDB" id="Q6CWF1"/>
<dbReference type="PANTHER" id="PTHR23249">
    <property type="entry name" value="TRAFFICKING PROTEIN PARTICLE COMPLEX SUBUNIT"/>
    <property type="match status" value="1"/>
</dbReference>
<keyword evidence="3 6" id="KW-0931">ER-Golgi transport</keyword>
<dbReference type="Proteomes" id="UP000000598">
    <property type="component" value="Chromosome B"/>
</dbReference>
<dbReference type="PANTHER" id="PTHR23249:SF16">
    <property type="entry name" value="TRAFFICKING PROTEIN PARTICLE COMPLEX SUBUNIT 1"/>
    <property type="match status" value="1"/>
</dbReference>
<evidence type="ECO:0000256" key="4">
    <source>
        <dbReference type="ARBA" id="ARBA00023034"/>
    </source>
</evidence>
<keyword evidence="4 6" id="KW-0333">Golgi apparatus</keyword>
<evidence type="ECO:0000313" key="7">
    <source>
        <dbReference type="EMBL" id="CAH02131.2"/>
    </source>
</evidence>
<organism evidence="7 8">
    <name type="scientific">Kluyveromyces lactis (strain ATCC 8585 / CBS 2359 / DSM 70799 / NBRC 1267 / NRRL Y-1140 / WM37)</name>
    <name type="common">Yeast</name>
    <name type="synonym">Candida sphaerica</name>
    <dbReference type="NCBI Taxonomy" id="284590"/>
    <lineage>
        <taxon>Eukaryota</taxon>
        <taxon>Fungi</taxon>
        <taxon>Dikarya</taxon>
        <taxon>Ascomycota</taxon>
        <taxon>Saccharomycotina</taxon>
        <taxon>Saccharomycetes</taxon>
        <taxon>Saccharomycetales</taxon>
        <taxon>Saccharomycetaceae</taxon>
        <taxon>Kluyveromyces</taxon>
    </lineage>
</organism>
<accession>Q6CWF1</accession>
<dbReference type="GO" id="GO:0005794">
    <property type="term" value="C:Golgi apparatus"/>
    <property type="evidence" value="ECO:0007669"/>
    <property type="project" value="UniProtKB-SubCell"/>
</dbReference>
<dbReference type="GO" id="GO:0006888">
    <property type="term" value="P:endoplasmic reticulum to Golgi vesicle-mediated transport"/>
    <property type="evidence" value="ECO:0007669"/>
    <property type="project" value="UniProtKB-UniRule"/>
</dbReference>
<sequence>MIYSLWIFDRHCNCIFDKEYTVNQSTSIVNSKEQQSRGKLIYGMVHSLKAMSTKIAPGNTLRTLTTGKYRIHALFTASNLWIVIFSDLTHHELHERLDKIYELYLKYVVHNMLKPIDLRESENAKESDKITSPSFIKAVDQVLCL</sequence>
<comment type="similarity">
    <text evidence="5">Belongs to the TRAPP small subunits family. BET5 subfamily.</text>
</comment>
<protein>
    <recommendedName>
        <fullName evidence="6">Trafficking protein particle complex subunit</fullName>
    </recommendedName>
</protein>
<gene>
    <name evidence="7" type="ORF">KLLA0_B04609g</name>
</gene>
<dbReference type="SMART" id="SM01399">
    <property type="entry name" value="Sybindin"/>
    <property type="match status" value="1"/>
</dbReference>
<dbReference type="Pfam" id="PF04099">
    <property type="entry name" value="Sybindin"/>
    <property type="match status" value="1"/>
</dbReference>
<keyword evidence="1 6" id="KW-0813">Transport</keyword>
<name>Q6CWF1_KLULA</name>
<dbReference type="GO" id="GO:0005783">
    <property type="term" value="C:endoplasmic reticulum"/>
    <property type="evidence" value="ECO:0007669"/>
    <property type="project" value="UniProtKB-SubCell"/>
</dbReference>
<comment type="subcellular location">
    <subcellularLocation>
        <location evidence="6">Endoplasmic reticulum</location>
    </subcellularLocation>
    <subcellularLocation>
        <location evidence="6">Golgi apparatus</location>
        <location evidence="6">cis-Golgi network</location>
    </subcellularLocation>
</comment>
<dbReference type="GO" id="GO:0030008">
    <property type="term" value="C:TRAPP complex"/>
    <property type="evidence" value="ECO:0007669"/>
    <property type="project" value="UniProtKB-UniRule"/>
</dbReference>
<evidence type="ECO:0000256" key="5">
    <source>
        <dbReference type="ARBA" id="ARBA00038167"/>
    </source>
</evidence>
<evidence type="ECO:0000256" key="6">
    <source>
        <dbReference type="RuleBase" id="RU366065"/>
    </source>
</evidence>
<dbReference type="InterPro" id="IPR011012">
    <property type="entry name" value="Longin-like_dom_sf"/>
</dbReference>
<dbReference type="InParanoid" id="Q6CWF1"/>